<accession>A0A2H0B872</accession>
<dbReference type="Pfam" id="PF22042">
    <property type="entry name" value="EF-G_D2"/>
    <property type="match status" value="1"/>
</dbReference>
<dbReference type="GO" id="GO:0005737">
    <property type="term" value="C:cytoplasm"/>
    <property type="evidence" value="ECO:0007669"/>
    <property type="project" value="UniProtKB-UniRule"/>
</dbReference>
<dbReference type="InterPro" id="IPR009000">
    <property type="entry name" value="Transl_B-barrel_sf"/>
</dbReference>
<organism evidence="10 11">
    <name type="scientific">Candidatus Beckwithbacteria bacterium CG23_combo_of_CG06-09_8_20_14_all_34_8</name>
    <dbReference type="NCBI Taxonomy" id="1974497"/>
    <lineage>
        <taxon>Bacteria</taxon>
        <taxon>Candidatus Beckwithiibacteriota</taxon>
    </lineage>
</organism>
<dbReference type="InterPro" id="IPR005225">
    <property type="entry name" value="Small_GTP-bd"/>
</dbReference>
<dbReference type="GO" id="GO:0005525">
    <property type="term" value="F:GTP binding"/>
    <property type="evidence" value="ECO:0007669"/>
    <property type="project" value="UniProtKB-KW"/>
</dbReference>
<dbReference type="NCBIfam" id="TIGR00231">
    <property type="entry name" value="small_GTP"/>
    <property type="match status" value="1"/>
</dbReference>
<evidence type="ECO:0000256" key="2">
    <source>
        <dbReference type="ARBA" id="ARBA00020675"/>
    </source>
</evidence>
<evidence type="ECO:0000256" key="7">
    <source>
        <dbReference type="NCBIfam" id="TIGR00487"/>
    </source>
</evidence>
<dbReference type="Proteomes" id="UP000229459">
    <property type="component" value="Unassembled WGS sequence"/>
</dbReference>
<dbReference type="CDD" id="cd01887">
    <property type="entry name" value="IF2_eIF5B"/>
    <property type="match status" value="1"/>
</dbReference>
<dbReference type="Gene3D" id="3.40.50.10050">
    <property type="entry name" value="Translation initiation factor IF- 2, domain 3"/>
    <property type="match status" value="1"/>
</dbReference>
<reference evidence="10 11" key="1">
    <citation type="submission" date="2017-09" db="EMBL/GenBank/DDBJ databases">
        <title>Depth-based differentiation of microbial function through sediment-hosted aquifers and enrichment of novel symbionts in the deep terrestrial subsurface.</title>
        <authorList>
            <person name="Probst A.J."/>
            <person name="Ladd B."/>
            <person name="Jarett J.K."/>
            <person name="Geller-Mcgrath D.E."/>
            <person name="Sieber C.M."/>
            <person name="Emerson J.B."/>
            <person name="Anantharaman K."/>
            <person name="Thomas B.C."/>
            <person name="Malmstrom R."/>
            <person name="Stieglmeier M."/>
            <person name="Klingl A."/>
            <person name="Woyke T."/>
            <person name="Ryan C.M."/>
            <person name="Banfield J.F."/>
        </authorList>
    </citation>
    <scope>NUCLEOTIDE SEQUENCE [LARGE SCALE GENOMIC DNA]</scope>
    <source>
        <strain evidence="10">CG23_combo_of_CG06-09_8_20_14_all_34_8</strain>
    </source>
</reference>
<proteinExistence type="inferred from homology"/>
<feature type="domain" description="Tr-type G" evidence="9">
    <location>
        <begin position="14"/>
        <end position="189"/>
    </location>
</feature>
<protein>
    <recommendedName>
        <fullName evidence="2 7">Translation initiation factor IF-2</fullName>
    </recommendedName>
</protein>
<dbReference type="InterPro" id="IPR053905">
    <property type="entry name" value="EF-G-like_DII"/>
</dbReference>
<dbReference type="PANTHER" id="PTHR43381:SF4">
    <property type="entry name" value="EUKARYOTIC TRANSLATION INITIATION FACTOR 5B"/>
    <property type="match status" value="1"/>
</dbReference>
<dbReference type="InterPro" id="IPR015760">
    <property type="entry name" value="TIF_IF2"/>
</dbReference>
<evidence type="ECO:0000313" key="11">
    <source>
        <dbReference type="Proteomes" id="UP000229459"/>
    </source>
</evidence>
<evidence type="ECO:0000256" key="1">
    <source>
        <dbReference type="ARBA" id="ARBA00007733"/>
    </source>
</evidence>
<comment type="caution">
    <text evidence="10">The sequence shown here is derived from an EMBL/GenBank/DDBJ whole genome shotgun (WGS) entry which is preliminary data.</text>
</comment>
<dbReference type="GO" id="GO:0003924">
    <property type="term" value="F:GTPase activity"/>
    <property type="evidence" value="ECO:0007669"/>
    <property type="project" value="InterPro"/>
</dbReference>
<evidence type="ECO:0000256" key="5">
    <source>
        <dbReference type="ARBA" id="ARBA00022917"/>
    </source>
</evidence>
<keyword evidence="4" id="KW-0547">Nucleotide-binding</keyword>
<dbReference type="PRINTS" id="PR00315">
    <property type="entry name" value="ELONGATNFCT"/>
</dbReference>
<evidence type="ECO:0000259" key="9">
    <source>
        <dbReference type="PROSITE" id="PS51722"/>
    </source>
</evidence>
<comment type="similarity">
    <text evidence="1 8">Belongs to the TRAFAC class translation factor GTPase superfamily. Classic translation factor GTPase family. IF-2 subfamily.</text>
</comment>
<dbReference type="Pfam" id="PF00009">
    <property type="entry name" value="GTP_EFTU"/>
    <property type="match status" value="1"/>
</dbReference>
<dbReference type="InterPro" id="IPR023115">
    <property type="entry name" value="TIF_IF2_dom3"/>
</dbReference>
<dbReference type="NCBIfam" id="TIGR00487">
    <property type="entry name" value="IF-2"/>
    <property type="match status" value="1"/>
</dbReference>
<dbReference type="Gene3D" id="3.40.50.300">
    <property type="entry name" value="P-loop containing nucleotide triphosphate hydrolases"/>
    <property type="match status" value="1"/>
</dbReference>
<dbReference type="PANTHER" id="PTHR43381">
    <property type="entry name" value="TRANSLATION INITIATION FACTOR IF-2-RELATED"/>
    <property type="match status" value="1"/>
</dbReference>
<dbReference type="InterPro" id="IPR000178">
    <property type="entry name" value="TF_IF2_bacterial-like"/>
</dbReference>
<dbReference type="FunFam" id="3.40.50.10050:FF:000001">
    <property type="entry name" value="Translation initiation factor IF-2"/>
    <property type="match status" value="1"/>
</dbReference>
<dbReference type="InterPro" id="IPR036925">
    <property type="entry name" value="TIF_IF2_dom3_sf"/>
</dbReference>
<dbReference type="AlphaFoldDB" id="A0A2H0B872"/>
<dbReference type="SUPFAM" id="SSF50447">
    <property type="entry name" value="Translation proteins"/>
    <property type="match status" value="2"/>
</dbReference>
<dbReference type="InterPro" id="IPR000795">
    <property type="entry name" value="T_Tr_GTP-bd_dom"/>
</dbReference>
<evidence type="ECO:0000256" key="4">
    <source>
        <dbReference type="ARBA" id="ARBA00022741"/>
    </source>
</evidence>
<dbReference type="SUPFAM" id="SSF52540">
    <property type="entry name" value="P-loop containing nucleoside triphosphate hydrolases"/>
    <property type="match status" value="1"/>
</dbReference>
<evidence type="ECO:0000256" key="6">
    <source>
        <dbReference type="ARBA" id="ARBA00023134"/>
    </source>
</evidence>
<dbReference type="PROSITE" id="PS51722">
    <property type="entry name" value="G_TR_2"/>
    <property type="match status" value="1"/>
</dbReference>
<dbReference type="InterPro" id="IPR027417">
    <property type="entry name" value="P-loop_NTPase"/>
</dbReference>
<gene>
    <name evidence="10" type="primary">infB</name>
    <name evidence="10" type="ORF">COX08_02025</name>
</gene>
<dbReference type="FunFam" id="3.40.50.300:FF:000019">
    <property type="entry name" value="Translation initiation factor IF-2"/>
    <property type="match status" value="1"/>
</dbReference>
<dbReference type="Gene3D" id="2.40.30.10">
    <property type="entry name" value="Translation factors"/>
    <property type="match status" value="2"/>
</dbReference>
<keyword evidence="6" id="KW-0342">GTP-binding</keyword>
<keyword evidence="3 8" id="KW-0396">Initiation factor</keyword>
<dbReference type="SUPFAM" id="SSF52156">
    <property type="entry name" value="Initiation factor IF2/eIF5b, domain 3"/>
    <property type="match status" value="1"/>
</dbReference>
<name>A0A2H0B872_9BACT</name>
<dbReference type="Pfam" id="PF11987">
    <property type="entry name" value="IF-2"/>
    <property type="match status" value="1"/>
</dbReference>
<keyword evidence="5 8" id="KW-0648">Protein biosynthesis</keyword>
<sequence>MPKLNTTNNIKTSKRPPVVVVMGHVDHGKTTLLDTIRKANVASGETGGITQHIGAYQAKIRPNDPSSVITFIDTPGHEAFTKMRSRGATVADIAILVVAANDGVKPQTKEAISIIKKANLPFIVAINKIDLEGVIIDKVKGQLAENEVFVEGYGGDIVAVEVSATKGTGVLQLMELIELMYELQAVKPVPTHLEAIVLESYIDSQKGAVANLLVRNGSIQTGQTLFCDDLTAKVRTMMDYTGKTVNQVNSSQPVQILGFSKTLPVGALVTDSQQAVEHLQKQHKKQLTAEEIEADEKRIRIILKADVGGTLEAIKNSLTDEVLLIDDGVGDISDSDILLAASTRARIIGFRVRLPKHVSKLAQMEEVKIQTFDIIYHLLEDLEKRVLKLMEPTINEEILGKAEVIAEFNIKGAHICGCKVTEGSIRKAAKFRIIRDEKTVFEPRVVVMQENRREVVEVKEGKEVALVFRPDVKFHIKDIIVCYRIVED</sequence>
<evidence type="ECO:0000313" key="10">
    <source>
        <dbReference type="EMBL" id="PIP53250.1"/>
    </source>
</evidence>
<evidence type="ECO:0000256" key="3">
    <source>
        <dbReference type="ARBA" id="ARBA00022540"/>
    </source>
</evidence>
<comment type="function">
    <text evidence="8">One of the essential components for the initiation of protein synthesis. Protects formylmethionyl-tRNA from spontaneous hydrolysis and promotes its binding to the 30S ribosomal subunits. Also involved in the hydrolysis of GTP during the formation of the 70S ribosomal complex.</text>
</comment>
<dbReference type="EMBL" id="PCSR01000046">
    <property type="protein sequence ID" value="PIP53250.1"/>
    <property type="molecule type" value="Genomic_DNA"/>
</dbReference>
<evidence type="ECO:0000256" key="8">
    <source>
        <dbReference type="RuleBase" id="RU000644"/>
    </source>
</evidence>
<dbReference type="GO" id="GO:0003743">
    <property type="term" value="F:translation initiation factor activity"/>
    <property type="evidence" value="ECO:0007669"/>
    <property type="project" value="UniProtKB-UniRule"/>
</dbReference>